<keyword evidence="1" id="KW-0472">Membrane</keyword>
<evidence type="ECO:0000313" key="3">
    <source>
        <dbReference type="EMBL" id="SHN19342.1"/>
    </source>
</evidence>
<feature type="domain" description="SAF" evidence="2">
    <location>
        <begin position="63"/>
        <end position="119"/>
    </location>
</feature>
<name>A0A1M7PPS5_9ACTN</name>
<organism evidence="3 4">
    <name type="scientific">Cryptosporangium aurantiacum</name>
    <dbReference type="NCBI Taxonomy" id="134849"/>
    <lineage>
        <taxon>Bacteria</taxon>
        <taxon>Bacillati</taxon>
        <taxon>Actinomycetota</taxon>
        <taxon>Actinomycetes</taxon>
        <taxon>Cryptosporangiales</taxon>
        <taxon>Cryptosporangiaceae</taxon>
        <taxon>Cryptosporangium</taxon>
    </lineage>
</organism>
<dbReference type="EMBL" id="FRCS01000003">
    <property type="protein sequence ID" value="SHN19342.1"/>
    <property type="molecule type" value="Genomic_DNA"/>
</dbReference>
<protein>
    <submittedName>
        <fullName evidence="3">SAF domain-containing protein</fullName>
    </submittedName>
</protein>
<dbReference type="Proteomes" id="UP000184440">
    <property type="component" value="Unassembled WGS sequence"/>
</dbReference>
<dbReference type="Pfam" id="PF08666">
    <property type="entry name" value="SAF"/>
    <property type="match status" value="1"/>
</dbReference>
<evidence type="ECO:0000256" key="1">
    <source>
        <dbReference type="SAM" id="Phobius"/>
    </source>
</evidence>
<dbReference type="AlphaFoldDB" id="A0A1M7PPS5"/>
<dbReference type="RefSeq" id="WP_073256727.1">
    <property type="nucleotide sequence ID" value="NZ_FRCS01000003.1"/>
</dbReference>
<dbReference type="InterPro" id="IPR013974">
    <property type="entry name" value="SAF"/>
</dbReference>
<proteinExistence type="predicted"/>
<dbReference type="CDD" id="cd11614">
    <property type="entry name" value="SAF_CpaB_FlgA_like"/>
    <property type="match status" value="1"/>
</dbReference>
<gene>
    <name evidence="3" type="ORF">SAMN05443668_103566</name>
</gene>
<keyword evidence="1" id="KW-0812">Transmembrane</keyword>
<keyword evidence="1" id="KW-1133">Transmembrane helix</keyword>
<feature type="transmembrane region" description="Helical" evidence="1">
    <location>
        <begin position="32"/>
        <end position="53"/>
    </location>
</feature>
<reference evidence="3 4" key="1">
    <citation type="submission" date="2016-11" db="EMBL/GenBank/DDBJ databases">
        <authorList>
            <person name="Jaros S."/>
            <person name="Januszkiewicz K."/>
            <person name="Wedrychowicz H."/>
        </authorList>
    </citation>
    <scope>NUCLEOTIDE SEQUENCE [LARGE SCALE GENOMIC DNA]</scope>
    <source>
        <strain evidence="3 4">DSM 46144</strain>
    </source>
</reference>
<dbReference type="STRING" id="134849.SAMN05443668_103566"/>
<sequence>MTTPTPNDRPAAPAFRPVAAPRALGPRRVSKGLLSLAVFLVTTGGVLSAAAFYTVTDTHDFLAIARDVRAGARIDNADLTVVQVPDVSDLSLVSAGERSTIIGQRATVTLLRGQLLVSDAVTDKPIGGEGQRRVGIELEPGRMPAERLYPGDSVTLVELPDTKTLASAAKTQTAGQLGEWDATVVASGRPRQSDGSTVVYFAVEAELAADVGTVAAAGRVIVLLKSVR</sequence>
<accession>A0A1M7PPS5</accession>
<keyword evidence="4" id="KW-1185">Reference proteome</keyword>
<evidence type="ECO:0000259" key="2">
    <source>
        <dbReference type="Pfam" id="PF08666"/>
    </source>
</evidence>
<evidence type="ECO:0000313" key="4">
    <source>
        <dbReference type="Proteomes" id="UP000184440"/>
    </source>
</evidence>